<dbReference type="GO" id="GO:0030170">
    <property type="term" value="F:pyridoxal phosphate binding"/>
    <property type="evidence" value="ECO:0007669"/>
    <property type="project" value="InterPro"/>
</dbReference>
<comment type="caution">
    <text evidence="2">The sequence shown here is derived from an EMBL/GenBank/DDBJ whole genome shotgun (WGS) entry which is preliminary data.</text>
</comment>
<dbReference type="InterPro" id="IPR004839">
    <property type="entry name" value="Aminotransferase_I/II_large"/>
</dbReference>
<proteinExistence type="predicted"/>
<keyword evidence="2" id="KW-0808">Transferase</keyword>
<evidence type="ECO:0000313" key="2">
    <source>
        <dbReference type="EMBL" id="PSK98009.1"/>
    </source>
</evidence>
<dbReference type="Pfam" id="PF00155">
    <property type="entry name" value="Aminotran_1_2"/>
    <property type="match status" value="1"/>
</dbReference>
<dbReference type="Gene3D" id="3.40.640.10">
    <property type="entry name" value="Type I PLP-dependent aspartate aminotransferase-like (Major domain)"/>
    <property type="match status" value="1"/>
</dbReference>
<name>A0A2P8DLC4_9ACTN</name>
<feature type="domain" description="Aminotransferase class I/classII large" evidence="1">
    <location>
        <begin position="10"/>
        <end position="140"/>
    </location>
</feature>
<protein>
    <submittedName>
        <fullName evidence="2">Aminotransferase class I and II</fullName>
    </submittedName>
</protein>
<dbReference type="PANTHER" id="PTHR46577">
    <property type="entry name" value="HTH-TYPE TRANSCRIPTIONAL REGULATORY PROTEIN GABR"/>
    <property type="match status" value="1"/>
</dbReference>
<dbReference type="GO" id="GO:0008483">
    <property type="term" value="F:transaminase activity"/>
    <property type="evidence" value="ECO:0007669"/>
    <property type="project" value="UniProtKB-KW"/>
</dbReference>
<organism evidence="2 3">
    <name type="scientific">Murinocardiopsis flavida</name>
    <dbReference type="NCBI Taxonomy" id="645275"/>
    <lineage>
        <taxon>Bacteria</taxon>
        <taxon>Bacillati</taxon>
        <taxon>Actinomycetota</taxon>
        <taxon>Actinomycetes</taxon>
        <taxon>Streptosporangiales</taxon>
        <taxon>Nocardiopsidaceae</taxon>
        <taxon>Murinocardiopsis</taxon>
    </lineage>
</organism>
<dbReference type="InterPro" id="IPR015424">
    <property type="entry name" value="PyrdxlP-dep_Trfase"/>
</dbReference>
<evidence type="ECO:0000313" key="3">
    <source>
        <dbReference type="Proteomes" id="UP000240542"/>
    </source>
</evidence>
<dbReference type="Proteomes" id="UP000240542">
    <property type="component" value="Unassembled WGS sequence"/>
</dbReference>
<sequence>MITPAHQSVLGSVLSPARRRAFIDWACTGSGLLIEDDYDGEFRYGRQPVGALQAMAPENVAYLGSVSKTLGPALRLGWMVLPRRLVEPVSEAKYYADVQTEVIGQLVLAELIRTHAYDRHVRARRLRYRSRRDELLRRLACEAPEVRARGAAAGLHITLELPPGGAPAGELRAIAAAHGLALLDLGRSWHVADPARPVSVMVGYATPADHAYSAALDALCATLRAAVSGGKAS</sequence>
<dbReference type="RefSeq" id="WP_245928709.1">
    <property type="nucleotide sequence ID" value="NZ_PYGA01000006.1"/>
</dbReference>
<dbReference type="EMBL" id="PYGA01000006">
    <property type="protein sequence ID" value="PSK98009.1"/>
    <property type="molecule type" value="Genomic_DNA"/>
</dbReference>
<dbReference type="SUPFAM" id="SSF53383">
    <property type="entry name" value="PLP-dependent transferases"/>
    <property type="match status" value="1"/>
</dbReference>
<gene>
    <name evidence="2" type="ORF">CLV63_10657</name>
</gene>
<dbReference type="InterPro" id="IPR051446">
    <property type="entry name" value="HTH_trans_reg/aminotransferase"/>
</dbReference>
<reference evidence="2 3" key="1">
    <citation type="submission" date="2018-03" db="EMBL/GenBank/DDBJ databases">
        <title>Genomic Encyclopedia of Archaeal and Bacterial Type Strains, Phase II (KMG-II): from individual species to whole genera.</title>
        <authorList>
            <person name="Goeker M."/>
        </authorList>
    </citation>
    <scope>NUCLEOTIDE SEQUENCE [LARGE SCALE GENOMIC DNA]</scope>
    <source>
        <strain evidence="2 3">DSM 45312</strain>
    </source>
</reference>
<dbReference type="InterPro" id="IPR015421">
    <property type="entry name" value="PyrdxlP-dep_Trfase_major"/>
</dbReference>
<keyword evidence="3" id="KW-1185">Reference proteome</keyword>
<dbReference type="PANTHER" id="PTHR46577:SF1">
    <property type="entry name" value="HTH-TYPE TRANSCRIPTIONAL REGULATORY PROTEIN GABR"/>
    <property type="match status" value="1"/>
</dbReference>
<accession>A0A2P8DLC4</accession>
<evidence type="ECO:0000259" key="1">
    <source>
        <dbReference type="Pfam" id="PF00155"/>
    </source>
</evidence>
<dbReference type="AlphaFoldDB" id="A0A2P8DLC4"/>
<keyword evidence="2" id="KW-0032">Aminotransferase</keyword>